<reference evidence="8" key="2">
    <citation type="submission" date="2020-09" db="EMBL/GenBank/DDBJ databases">
        <authorList>
            <person name="Sun Q."/>
            <person name="Zhou Y."/>
        </authorList>
    </citation>
    <scope>NUCLEOTIDE SEQUENCE</scope>
    <source>
        <strain evidence="8">CGMCC 1.12924</strain>
    </source>
</reference>
<name>A0A8J2VAA2_9FLAO</name>
<evidence type="ECO:0000313" key="9">
    <source>
        <dbReference type="Proteomes" id="UP000652231"/>
    </source>
</evidence>
<feature type="transmembrane region" description="Helical" evidence="7">
    <location>
        <begin position="20"/>
        <end position="39"/>
    </location>
</feature>
<dbReference type="Proteomes" id="UP000652231">
    <property type="component" value="Unassembled WGS sequence"/>
</dbReference>
<reference evidence="8" key="1">
    <citation type="journal article" date="2014" name="Int. J. Syst. Evol. Microbiol.">
        <title>Complete genome sequence of Corynebacterium casei LMG S-19264T (=DSM 44701T), isolated from a smear-ripened cheese.</title>
        <authorList>
            <consortium name="US DOE Joint Genome Institute (JGI-PGF)"/>
            <person name="Walter F."/>
            <person name="Albersmeier A."/>
            <person name="Kalinowski J."/>
            <person name="Ruckert C."/>
        </authorList>
    </citation>
    <scope>NUCLEOTIDE SEQUENCE</scope>
    <source>
        <strain evidence="8">CGMCC 1.12924</strain>
    </source>
</reference>
<keyword evidence="4 7" id="KW-0812">Transmembrane</keyword>
<organism evidence="8 9">
    <name type="scientific">Planktosalinus lacus</name>
    <dbReference type="NCBI Taxonomy" id="1526573"/>
    <lineage>
        <taxon>Bacteria</taxon>
        <taxon>Pseudomonadati</taxon>
        <taxon>Bacteroidota</taxon>
        <taxon>Flavobacteriia</taxon>
        <taxon>Flavobacteriales</taxon>
        <taxon>Flavobacteriaceae</taxon>
        <taxon>Planktosalinus</taxon>
    </lineage>
</organism>
<proteinExistence type="inferred from homology"/>
<feature type="transmembrane region" description="Helical" evidence="7">
    <location>
        <begin position="111"/>
        <end position="131"/>
    </location>
</feature>
<keyword evidence="3" id="KW-1003">Cell membrane</keyword>
<gene>
    <name evidence="8" type="ORF">GCM10011312_17120</name>
</gene>
<dbReference type="Pfam" id="PF07681">
    <property type="entry name" value="DoxX"/>
    <property type="match status" value="1"/>
</dbReference>
<dbReference type="InterPro" id="IPR051907">
    <property type="entry name" value="DoxX-like_oxidoreductase"/>
</dbReference>
<evidence type="ECO:0000256" key="7">
    <source>
        <dbReference type="SAM" id="Phobius"/>
    </source>
</evidence>
<evidence type="ECO:0000256" key="1">
    <source>
        <dbReference type="ARBA" id="ARBA00004651"/>
    </source>
</evidence>
<evidence type="ECO:0000256" key="2">
    <source>
        <dbReference type="ARBA" id="ARBA00006679"/>
    </source>
</evidence>
<comment type="caution">
    <text evidence="8">The sequence shown here is derived from an EMBL/GenBank/DDBJ whole genome shotgun (WGS) entry which is preliminary data.</text>
</comment>
<dbReference type="InterPro" id="IPR032808">
    <property type="entry name" value="DoxX"/>
</dbReference>
<dbReference type="PANTHER" id="PTHR33452">
    <property type="entry name" value="OXIDOREDUCTASE CATD-RELATED"/>
    <property type="match status" value="1"/>
</dbReference>
<comment type="similarity">
    <text evidence="2">Belongs to the DoxX family.</text>
</comment>
<feature type="transmembrane region" description="Helical" evidence="7">
    <location>
        <begin position="86"/>
        <end position="105"/>
    </location>
</feature>
<keyword evidence="6 7" id="KW-0472">Membrane</keyword>
<comment type="subcellular location">
    <subcellularLocation>
        <location evidence="1">Cell membrane</location>
        <topology evidence="1">Multi-pass membrane protein</topology>
    </subcellularLocation>
</comment>
<evidence type="ECO:0000256" key="6">
    <source>
        <dbReference type="ARBA" id="ARBA00023136"/>
    </source>
</evidence>
<dbReference type="RefSeq" id="WP_188441545.1">
    <property type="nucleotide sequence ID" value="NZ_BMGK01000006.1"/>
</dbReference>
<dbReference type="AlphaFoldDB" id="A0A8J2VAA2"/>
<evidence type="ECO:0000313" key="8">
    <source>
        <dbReference type="EMBL" id="GGD93985.1"/>
    </source>
</evidence>
<evidence type="ECO:0000256" key="4">
    <source>
        <dbReference type="ARBA" id="ARBA00022692"/>
    </source>
</evidence>
<evidence type="ECO:0000256" key="3">
    <source>
        <dbReference type="ARBA" id="ARBA00022475"/>
    </source>
</evidence>
<dbReference type="EMBL" id="BMGK01000006">
    <property type="protein sequence ID" value="GGD93985.1"/>
    <property type="molecule type" value="Genomic_DNA"/>
</dbReference>
<accession>A0A8J2VAA2</accession>
<keyword evidence="9" id="KW-1185">Reference proteome</keyword>
<feature type="transmembrane region" description="Helical" evidence="7">
    <location>
        <begin position="59"/>
        <end position="79"/>
    </location>
</feature>
<evidence type="ECO:0008006" key="10">
    <source>
        <dbReference type="Google" id="ProtNLM"/>
    </source>
</evidence>
<protein>
    <recommendedName>
        <fullName evidence="10">DoxX family protein</fullName>
    </recommendedName>
</protein>
<sequence>MKTKTYSTILNLKNTDIALLFLRLGVGGLMLTHGIPKLVNLFDSNPIRFGDPIGIGVEASLALAVFSEVICSVLVIIGLGTRLAAIPLFFTMFVAFFVVHGADPFKNKELALFFMIVYLVLFLTGSGKYSLDHYFLNRKKGA</sequence>
<keyword evidence="5 7" id="KW-1133">Transmembrane helix</keyword>
<dbReference type="GO" id="GO:0005886">
    <property type="term" value="C:plasma membrane"/>
    <property type="evidence" value="ECO:0007669"/>
    <property type="project" value="UniProtKB-SubCell"/>
</dbReference>
<evidence type="ECO:0000256" key="5">
    <source>
        <dbReference type="ARBA" id="ARBA00022989"/>
    </source>
</evidence>
<dbReference type="PANTHER" id="PTHR33452:SF1">
    <property type="entry name" value="INNER MEMBRANE PROTEIN YPHA-RELATED"/>
    <property type="match status" value="1"/>
</dbReference>